<feature type="domain" description="C2H2-type" evidence="12">
    <location>
        <begin position="318"/>
        <end position="345"/>
    </location>
</feature>
<dbReference type="FunFam" id="3.30.160.60:FF:000929">
    <property type="entry name" value="Uncharacterized protein, isoform B"/>
    <property type="match status" value="1"/>
</dbReference>
<dbReference type="GO" id="GO:0045892">
    <property type="term" value="P:negative regulation of DNA-templated transcription"/>
    <property type="evidence" value="ECO:0007669"/>
    <property type="project" value="UniProtKB-ARBA"/>
</dbReference>
<dbReference type="InterPro" id="IPR044410">
    <property type="entry name" value="PRDM16_PR-SET"/>
</dbReference>
<keyword evidence="15" id="KW-1185">Reference proteome</keyword>
<feature type="compositionally biased region" description="Acidic residues" evidence="11">
    <location>
        <begin position="1198"/>
        <end position="1208"/>
    </location>
</feature>
<feature type="compositionally biased region" description="Basic residues" evidence="11">
    <location>
        <begin position="1"/>
        <end position="10"/>
    </location>
</feature>
<evidence type="ECO:0000313" key="15">
    <source>
        <dbReference type="Proteomes" id="UP000005226"/>
    </source>
</evidence>
<evidence type="ECO:0000256" key="4">
    <source>
        <dbReference type="ARBA" id="ARBA00022771"/>
    </source>
</evidence>
<dbReference type="Gene3D" id="2.170.270.10">
    <property type="entry name" value="SET domain"/>
    <property type="match status" value="1"/>
</dbReference>
<feature type="compositionally biased region" description="Polar residues" evidence="11">
    <location>
        <begin position="836"/>
        <end position="845"/>
    </location>
</feature>
<feature type="domain" description="C2H2-type" evidence="12">
    <location>
        <begin position="1020"/>
        <end position="1048"/>
    </location>
</feature>
<dbReference type="SUPFAM" id="SSF57667">
    <property type="entry name" value="beta-beta-alpha zinc fingers"/>
    <property type="match status" value="5"/>
</dbReference>
<dbReference type="FunFam" id="3.30.160.60:FF:000126">
    <property type="entry name" value="Mds1 and evi1 complex locus protein"/>
    <property type="match status" value="1"/>
</dbReference>
<dbReference type="Pfam" id="PF00096">
    <property type="entry name" value="zf-C2H2"/>
    <property type="match status" value="9"/>
</dbReference>
<evidence type="ECO:0000256" key="1">
    <source>
        <dbReference type="ARBA" id="ARBA00004123"/>
    </source>
</evidence>
<keyword evidence="4 10" id="KW-0863">Zinc-finger</keyword>
<feature type="domain" description="C2H2-type" evidence="12">
    <location>
        <begin position="374"/>
        <end position="402"/>
    </location>
</feature>
<evidence type="ECO:0000256" key="6">
    <source>
        <dbReference type="ARBA" id="ARBA00023015"/>
    </source>
</evidence>
<keyword evidence="3" id="KW-0677">Repeat</keyword>
<evidence type="ECO:0000259" key="13">
    <source>
        <dbReference type="PROSITE" id="PS50280"/>
    </source>
</evidence>
<dbReference type="Gene3D" id="3.30.160.60">
    <property type="entry name" value="Classic Zinc Finger"/>
    <property type="match status" value="8"/>
</dbReference>
<dbReference type="GO" id="GO:0003677">
    <property type="term" value="F:DNA binding"/>
    <property type="evidence" value="ECO:0007669"/>
    <property type="project" value="UniProtKB-KW"/>
</dbReference>
<feature type="compositionally biased region" description="Low complexity" evidence="11">
    <location>
        <begin position="808"/>
        <end position="827"/>
    </location>
</feature>
<dbReference type="PROSITE" id="PS00028">
    <property type="entry name" value="ZINC_FINGER_C2H2_1"/>
    <property type="match status" value="8"/>
</dbReference>
<feature type="domain" description="C2H2-type" evidence="12">
    <location>
        <begin position="346"/>
        <end position="373"/>
    </location>
</feature>
<dbReference type="InterPro" id="IPR013087">
    <property type="entry name" value="Znf_C2H2_type"/>
</dbReference>
<dbReference type="InterPro" id="IPR001214">
    <property type="entry name" value="SET_dom"/>
</dbReference>
<feature type="compositionally biased region" description="Basic and acidic residues" evidence="11">
    <location>
        <begin position="554"/>
        <end position="564"/>
    </location>
</feature>
<feature type="domain" description="C2H2-type" evidence="12">
    <location>
        <begin position="460"/>
        <end position="486"/>
    </location>
</feature>
<keyword evidence="6" id="KW-0805">Transcription regulation</keyword>
<gene>
    <name evidence="14" type="primary">prdm16</name>
</gene>
<dbReference type="PANTHER" id="PTHR16515:SF57">
    <property type="entry name" value="ZINC FINGER PROTEIN 154-LIKE"/>
    <property type="match status" value="1"/>
</dbReference>
<feature type="region of interest" description="Disordered" evidence="11">
    <location>
        <begin position="670"/>
        <end position="690"/>
    </location>
</feature>
<evidence type="ECO:0000256" key="8">
    <source>
        <dbReference type="ARBA" id="ARBA00023163"/>
    </source>
</evidence>
<dbReference type="FunFam" id="3.30.160.60:FF:000112">
    <property type="entry name" value="Mds1 and evi1 complex locus protein"/>
    <property type="match status" value="1"/>
</dbReference>
<proteinExistence type="predicted"/>
<dbReference type="FunFam" id="3.30.160.60:FF:000150">
    <property type="entry name" value="Mds1 and evi1 complex locus protein"/>
    <property type="match status" value="1"/>
</dbReference>
<reference evidence="14" key="2">
    <citation type="submission" date="2025-08" db="UniProtKB">
        <authorList>
            <consortium name="Ensembl"/>
        </authorList>
    </citation>
    <scope>IDENTIFICATION</scope>
</reference>
<evidence type="ECO:0000256" key="2">
    <source>
        <dbReference type="ARBA" id="ARBA00022723"/>
    </source>
</evidence>
<feature type="domain" description="C2H2-type" evidence="12">
    <location>
        <begin position="431"/>
        <end position="458"/>
    </location>
</feature>
<dbReference type="SMART" id="SM00355">
    <property type="entry name" value="ZnF_C2H2"/>
    <property type="match status" value="10"/>
</dbReference>
<dbReference type="InterPro" id="IPR036236">
    <property type="entry name" value="Znf_C2H2_sf"/>
</dbReference>
<sequence length="1325" mass="146967">MRSKARARKLAKNDTEQVDSMYDTETDLPGLVSGSGGGADSPEDDAEDGIISMSPLPSPTPSHPNNNHHHLLHPHIYSTHHHRHLHNNSNSSSNEQDFTTPKEGSPYEAPVYIPDDIPIPSNLELRESSVPGAGLGVWAKTRIGAGERFGLHSTLHHGSKDNSFGWEMMNDSEEASPDSCIKKVVDNMGNIKFALDTGPDANSNSWLKYVRSAPSFEEQNLVACHLTGDQIYYKAVRDIEAGEELLVYMKDGIFPEGSMAPNLQDEQMYRCEDCDELFSSTLELRRHQKYSCSSTGSIFDTLREDFKQEREDSDEPIHECKDCEKIFPNEYSLGQHMIVHTEEREYKCDQCPKAFNWKSNLIRHQMSHDSGKRFECENCDKVFTDPSNLQRHIRSQHVGARAHTCPECGKTFATSSGLKQHKHIHSSVKPFSCEVCHKSYTQFSNLCRHKRMHADCRTQIKCKDCGQLFSTTSSLNKHRRFCEGPHGFPSLPHGFPGIFSPSLYPRPPLLPASSLIKSPLSASSQEIKLPRSPLDVPPLSLVSSSNGSNSLIQFDDKEKEKKLDLSSSGEAKAKSKMVDMSDGSDLEDVNTTSGTDLDTTTGTASGDGSDLESDGDSERERSGKRRKPSGAVSSQEGHLIDDANSELLSAVSNSGKLALDRPFLSMASSQHSFFPPPDEQALPPSTTNASAASTDSIKAIASIAEKYFGPGLIGLHQEKKMGPLPYHSMFPFQFLPNFHNSLYPFAADRGALNPNMFFKADPKSQREQLHKIISGAPGAPASTVDSPFDLTTKPKEAKVAPPTPTKPSNPNNSSESNSAPLALSNSEEQPLDLSIGSRNRSSQNGVAAEPQNKKNHIFGGGKGVSIKDEAPAGFPHPHSHLLHQQPQTQPPPLHYAKPSAFFMDPIYSRVEKRKLLDPVGALKEKFLRPSPPLFHPQMSAMENMAEKLESFGALKLDAPPNSLQHSAHPLFNFRSPPPSLSEAILRKGKERYACRYCGKIFPRSANLTRHLRTHTGEQPYRCKYCDRSFSISSNLQRHVRNIHNKEKPFKCHLCNRCFGQQTNLDRHLKKHEHENIPVSQQSGMLSNLGTTISSPNSEPDNHALLDEKEDSYFSEIRNFISNSEMNQASSSTDKRSDQAEEERPPSHSLSNSKLRLRGLEEEEDEVEGDDEEEEEGSLTEKSHDEAPESPSPITAGVYEEDEEEEETETAPLAMSYEHTRRCLEEEGSLLDLEGLPNFPKSLEGLRKAASGEQSFDVKDLFNASLESETLKETLYRQAKTQAYAMMLSLSENNPLHGPSQNSLDAWLSMGSGPSETSSYHPLNHV</sequence>
<dbReference type="GeneTree" id="ENSGT00940000164692"/>
<dbReference type="PANTHER" id="PTHR16515">
    <property type="entry name" value="PR DOMAIN ZINC FINGER PROTEIN"/>
    <property type="match status" value="1"/>
</dbReference>
<dbReference type="FunFam" id="3.30.160.60:FF:000159">
    <property type="entry name" value="Mds1 and evi1 complex locus protein"/>
    <property type="match status" value="1"/>
</dbReference>
<feature type="region of interest" description="Disordered" evidence="11">
    <location>
        <begin position="1"/>
        <end position="110"/>
    </location>
</feature>
<keyword evidence="9" id="KW-0539">Nucleus</keyword>
<accession>A0A674NUN4</accession>
<feature type="region of interest" description="Disordered" evidence="11">
    <location>
        <begin position="1076"/>
        <end position="1103"/>
    </location>
</feature>
<keyword evidence="2" id="KW-0479">Metal-binding</keyword>
<dbReference type="PROSITE" id="PS50280">
    <property type="entry name" value="SET"/>
    <property type="match status" value="1"/>
</dbReference>
<dbReference type="FunFam" id="3.30.160.60:FF:000192">
    <property type="entry name" value="Mds1 and evi1 complex locus protein"/>
    <property type="match status" value="1"/>
</dbReference>
<feature type="compositionally biased region" description="Basic residues" evidence="11">
    <location>
        <begin position="66"/>
        <end position="86"/>
    </location>
</feature>
<feature type="compositionally biased region" description="Acidic residues" evidence="11">
    <location>
        <begin position="1160"/>
        <end position="1177"/>
    </location>
</feature>
<dbReference type="GO" id="GO:0008270">
    <property type="term" value="F:zinc ion binding"/>
    <property type="evidence" value="ECO:0007669"/>
    <property type="project" value="UniProtKB-KW"/>
</dbReference>
<dbReference type="GO" id="GO:0046974">
    <property type="term" value="F:histone H3K9 methyltransferase activity"/>
    <property type="evidence" value="ECO:0007669"/>
    <property type="project" value="InterPro"/>
</dbReference>
<evidence type="ECO:0000256" key="11">
    <source>
        <dbReference type="SAM" id="MobiDB-lite"/>
    </source>
</evidence>
<keyword evidence="7" id="KW-0238">DNA-binding</keyword>
<name>A0A674NUN4_TAKRU</name>
<dbReference type="InterPro" id="IPR046341">
    <property type="entry name" value="SET_dom_sf"/>
</dbReference>
<reference evidence="14 15" key="1">
    <citation type="journal article" date="2011" name="Genome Biol. Evol.">
        <title>Integration of the genetic map and genome assembly of fugu facilitates insights into distinct features of genome evolution in teleosts and mammals.</title>
        <authorList>
            <person name="Kai W."/>
            <person name="Kikuchi K."/>
            <person name="Tohari S."/>
            <person name="Chew A.K."/>
            <person name="Tay A."/>
            <person name="Fujiwara A."/>
            <person name="Hosoya S."/>
            <person name="Suetake H."/>
            <person name="Naruse K."/>
            <person name="Brenner S."/>
            <person name="Suzuki Y."/>
            <person name="Venkatesh B."/>
        </authorList>
    </citation>
    <scope>NUCLEOTIDE SEQUENCE [LARGE SCALE GENOMIC DNA]</scope>
</reference>
<evidence type="ECO:0000313" key="14">
    <source>
        <dbReference type="Ensembl" id="ENSTRUP00000077189.1"/>
    </source>
</evidence>
<protein>
    <submittedName>
        <fullName evidence="14">PR domain containing 16</fullName>
    </submittedName>
</protein>
<keyword evidence="8" id="KW-0804">Transcription</keyword>
<dbReference type="InterPro" id="IPR050331">
    <property type="entry name" value="Zinc_finger"/>
</dbReference>
<keyword evidence="5" id="KW-0862">Zinc</keyword>
<evidence type="ECO:0000256" key="10">
    <source>
        <dbReference type="PROSITE-ProRule" id="PRU00042"/>
    </source>
</evidence>
<feature type="compositionally biased region" description="Low complexity" evidence="11">
    <location>
        <begin position="591"/>
        <end position="608"/>
    </location>
</feature>
<feature type="compositionally biased region" description="Polar residues" evidence="11">
    <location>
        <begin position="1120"/>
        <end position="1131"/>
    </location>
</feature>
<feature type="domain" description="C2H2-type" evidence="12">
    <location>
        <begin position="269"/>
        <end position="296"/>
    </location>
</feature>
<organism evidence="14 15">
    <name type="scientific">Takifugu rubripes</name>
    <name type="common">Japanese pufferfish</name>
    <name type="synonym">Fugu rubripes</name>
    <dbReference type="NCBI Taxonomy" id="31033"/>
    <lineage>
        <taxon>Eukaryota</taxon>
        <taxon>Metazoa</taxon>
        <taxon>Chordata</taxon>
        <taxon>Craniata</taxon>
        <taxon>Vertebrata</taxon>
        <taxon>Euteleostomi</taxon>
        <taxon>Actinopterygii</taxon>
        <taxon>Neopterygii</taxon>
        <taxon>Teleostei</taxon>
        <taxon>Neoteleostei</taxon>
        <taxon>Acanthomorphata</taxon>
        <taxon>Eupercaria</taxon>
        <taxon>Tetraodontiformes</taxon>
        <taxon>Tetradontoidea</taxon>
        <taxon>Tetraodontidae</taxon>
        <taxon>Takifugu</taxon>
    </lineage>
</organism>
<feature type="region of interest" description="Disordered" evidence="11">
    <location>
        <begin position="539"/>
        <end position="639"/>
    </location>
</feature>
<dbReference type="CDD" id="cd19213">
    <property type="entry name" value="PR-SET_PRDM16"/>
    <property type="match status" value="1"/>
</dbReference>
<feature type="region of interest" description="Disordered" evidence="11">
    <location>
        <begin position="775"/>
        <end position="892"/>
    </location>
</feature>
<feature type="domain" description="C2H2-type" evidence="12">
    <location>
        <begin position="403"/>
        <end position="430"/>
    </location>
</feature>
<feature type="domain" description="SET" evidence="13">
    <location>
        <begin position="121"/>
        <end position="250"/>
    </location>
</feature>
<reference evidence="14" key="3">
    <citation type="submission" date="2025-09" db="UniProtKB">
        <authorList>
            <consortium name="Ensembl"/>
        </authorList>
    </citation>
    <scope>IDENTIFICATION</scope>
</reference>
<feature type="compositionally biased region" description="Low complexity" evidence="11">
    <location>
        <begin position="539"/>
        <end position="551"/>
    </location>
</feature>
<dbReference type="Pfam" id="PF21549">
    <property type="entry name" value="PRDM2_PR"/>
    <property type="match status" value="1"/>
</dbReference>
<feature type="compositionally biased region" description="Basic and acidic residues" evidence="11">
    <location>
        <begin position="1132"/>
        <end position="1145"/>
    </location>
</feature>
<dbReference type="FunFam" id="3.30.160.60:FF:000100">
    <property type="entry name" value="Zinc finger 45-like"/>
    <property type="match status" value="1"/>
</dbReference>
<evidence type="ECO:0000256" key="9">
    <source>
        <dbReference type="ARBA" id="ARBA00023242"/>
    </source>
</evidence>
<dbReference type="Ensembl" id="ENSTRUT00000085521.1">
    <property type="protein sequence ID" value="ENSTRUP00000077189.1"/>
    <property type="gene ID" value="ENSTRUG00000014772.3"/>
</dbReference>
<feature type="domain" description="C2H2-type" evidence="12">
    <location>
        <begin position="992"/>
        <end position="1019"/>
    </location>
</feature>
<feature type="domain" description="C2H2-type" evidence="12">
    <location>
        <begin position="1049"/>
        <end position="1076"/>
    </location>
</feature>
<evidence type="ECO:0000259" key="12">
    <source>
        <dbReference type="PROSITE" id="PS50157"/>
    </source>
</evidence>
<comment type="subcellular location">
    <subcellularLocation>
        <location evidence="1">Nucleus</location>
    </subcellularLocation>
</comment>
<dbReference type="PROSITE" id="PS50157">
    <property type="entry name" value="ZINC_FINGER_C2H2_2"/>
    <property type="match status" value="10"/>
</dbReference>
<dbReference type="GO" id="GO:0005634">
    <property type="term" value="C:nucleus"/>
    <property type="evidence" value="ECO:0007669"/>
    <property type="project" value="UniProtKB-SubCell"/>
</dbReference>
<evidence type="ECO:0000256" key="3">
    <source>
        <dbReference type="ARBA" id="ARBA00022737"/>
    </source>
</evidence>
<dbReference type="Proteomes" id="UP000005226">
    <property type="component" value="Chromosome 3"/>
</dbReference>
<evidence type="ECO:0000256" key="7">
    <source>
        <dbReference type="ARBA" id="ARBA00023125"/>
    </source>
</evidence>
<feature type="compositionally biased region" description="Polar residues" evidence="11">
    <location>
        <begin position="1077"/>
        <end position="1098"/>
    </location>
</feature>
<evidence type="ECO:0000256" key="5">
    <source>
        <dbReference type="ARBA" id="ARBA00022833"/>
    </source>
</evidence>
<feature type="region of interest" description="Disordered" evidence="11">
    <location>
        <begin position="1120"/>
        <end position="1215"/>
    </location>
</feature>